<comment type="caution">
    <text evidence="2">The sequence shown here is derived from an EMBL/GenBank/DDBJ whole genome shotgun (WGS) entry which is preliminary data.</text>
</comment>
<dbReference type="GeneID" id="96256941"/>
<sequence>MTQRVALATVTDRLPADALITDYAVASGDGARDDHVALFTTDGRAGHHGAGGPEGRTSSSCGVRTRAGVSGASRLTGNGGARPVPPADPRPVEARAPGGGGTSSVRC</sequence>
<evidence type="ECO:0000256" key="1">
    <source>
        <dbReference type="SAM" id="MobiDB-lite"/>
    </source>
</evidence>
<dbReference type="RefSeq" id="WP_341864644.1">
    <property type="nucleotide sequence ID" value="NZ_JBHSJE010000012.1"/>
</dbReference>
<proteinExistence type="predicted"/>
<feature type="compositionally biased region" description="Gly residues" evidence="1">
    <location>
        <begin position="97"/>
        <end position="107"/>
    </location>
</feature>
<evidence type="ECO:0000313" key="2">
    <source>
        <dbReference type="EMBL" id="MFC4982882.1"/>
    </source>
</evidence>
<evidence type="ECO:0000313" key="3">
    <source>
        <dbReference type="Proteomes" id="UP001595908"/>
    </source>
</evidence>
<feature type="region of interest" description="Disordered" evidence="1">
    <location>
        <begin position="42"/>
        <end position="107"/>
    </location>
</feature>
<accession>A0ABV9VIC6</accession>
<name>A0ABV9VIC6_STRAZ</name>
<dbReference type="Proteomes" id="UP001595908">
    <property type="component" value="Unassembled WGS sequence"/>
</dbReference>
<organism evidence="2 3">
    <name type="scientific">Streptomyces atroolivaceus</name>
    <dbReference type="NCBI Taxonomy" id="66869"/>
    <lineage>
        <taxon>Bacteria</taxon>
        <taxon>Bacillati</taxon>
        <taxon>Actinomycetota</taxon>
        <taxon>Actinomycetes</taxon>
        <taxon>Kitasatosporales</taxon>
        <taxon>Streptomycetaceae</taxon>
        <taxon>Streptomyces</taxon>
    </lineage>
</organism>
<dbReference type="EMBL" id="JBHSJE010000012">
    <property type="protein sequence ID" value="MFC4982882.1"/>
    <property type="molecule type" value="Genomic_DNA"/>
</dbReference>
<keyword evidence="3" id="KW-1185">Reference proteome</keyword>
<gene>
    <name evidence="2" type="ORF">ACFPL4_31835</name>
</gene>
<reference evidence="3" key="1">
    <citation type="journal article" date="2019" name="Int. J. Syst. Evol. Microbiol.">
        <title>The Global Catalogue of Microorganisms (GCM) 10K type strain sequencing project: providing services to taxonomists for standard genome sequencing and annotation.</title>
        <authorList>
            <consortium name="The Broad Institute Genomics Platform"/>
            <consortium name="The Broad Institute Genome Sequencing Center for Infectious Disease"/>
            <person name="Wu L."/>
            <person name="Ma J."/>
        </authorList>
    </citation>
    <scope>NUCLEOTIDE SEQUENCE [LARGE SCALE GENOMIC DNA]</scope>
    <source>
        <strain evidence="3">ICMP 257</strain>
    </source>
</reference>
<protein>
    <submittedName>
        <fullName evidence="2">Uncharacterized protein</fullName>
    </submittedName>
</protein>